<dbReference type="GO" id="GO:0032259">
    <property type="term" value="P:methylation"/>
    <property type="evidence" value="ECO:0007669"/>
    <property type="project" value="UniProtKB-KW"/>
</dbReference>
<sequence>MSTLTCAPVAPLIDRLFDEAARASPLDVPAVASLTAGERNRLMRSKTDYLDFYGHLKDMPLAVSRETGMLLYMLVRHSRARSVVEFGTSFGISTLYIAAALRDNGGGHVITCEFEPSKVQRARRHLTEAGLIDLVEIREGDALHTLRSDLPALVDVLLLDGAKALYADVLDLVEANLRPGALVVADNAEYNPEYLDRVRSAGGGYLSVPFADDVELSLRLY</sequence>
<dbReference type="AlphaFoldDB" id="A0A7X5ZGX8"/>
<proteinExistence type="predicted"/>
<dbReference type="SUPFAM" id="SSF53335">
    <property type="entry name" value="S-adenosyl-L-methionine-dependent methyltransferases"/>
    <property type="match status" value="1"/>
</dbReference>
<dbReference type="EMBL" id="JAARLZ010000001">
    <property type="protein sequence ID" value="NII05136.1"/>
    <property type="molecule type" value="Genomic_DNA"/>
</dbReference>
<evidence type="ECO:0000256" key="3">
    <source>
        <dbReference type="ARBA" id="ARBA00022691"/>
    </source>
</evidence>
<protein>
    <submittedName>
        <fullName evidence="4">O-methyltransferase</fullName>
    </submittedName>
</protein>
<organism evidence="4 5">
    <name type="scientific">Luteibacter anthropi</name>
    <dbReference type="NCBI Taxonomy" id="564369"/>
    <lineage>
        <taxon>Bacteria</taxon>
        <taxon>Pseudomonadati</taxon>
        <taxon>Pseudomonadota</taxon>
        <taxon>Gammaproteobacteria</taxon>
        <taxon>Lysobacterales</taxon>
        <taxon>Rhodanobacteraceae</taxon>
        <taxon>Luteibacter</taxon>
    </lineage>
</organism>
<evidence type="ECO:0000256" key="2">
    <source>
        <dbReference type="ARBA" id="ARBA00022679"/>
    </source>
</evidence>
<dbReference type="Gene3D" id="3.40.50.150">
    <property type="entry name" value="Vaccinia Virus protein VP39"/>
    <property type="match status" value="1"/>
</dbReference>
<gene>
    <name evidence="4" type="ORF">HBF25_01895</name>
</gene>
<evidence type="ECO:0000256" key="1">
    <source>
        <dbReference type="ARBA" id="ARBA00022603"/>
    </source>
</evidence>
<comment type="caution">
    <text evidence="4">The sequence shown here is derived from an EMBL/GenBank/DDBJ whole genome shotgun (WGS) entry which is preliminary data.</text>
</comment>
<dbReference type="PANTHER" id="PTHR43167:SF1">
    <property type="entry name" value="PUTATIVE (AFU_ORTHOLOGUE AFUA_6G01830)-RELATED"/>
    <property type="match status" value="1"/>
</dbReference>
<keyword evidence="2 4" id="KW-0808">Transferase</keyword>
<dbReference type="GO" id="GO:0008171">
    <property type="term" value="F:O-methyltransferase activity"/>
    <property type="evidence" value="ECO:0007669"/>
    <property type="project" value="InterPro"/>
</dbReference>
<keyword evidence="1 4" id="KW-0489">Methyltransferase</keyword>
<accession>A0A7X5ZGX8</accession>
<dbReference type="PROSITE" id="PS51682">
    <property type="entry name" value="SAM_OMT_I"/>
    <property type="match status" value="1"/>
</dbReference>
<evidence type="ECO:0000313" key="4">
    <source>
        <dbReference type="EMBL" id="NII05136.1"/>
    </source>
</evidence>
<name>A0A7X5ZGX8_9GAMM</name>
<dbReference type="Pfam" id="PF13578">
    <property type="entry name" value="Methyltransf_24"/>
    <property type="match status" value="1"/>
</dbReference>
<keyword evidence="5" id="KW-1185">Reference proteome</keyword>
<dbReference type="RefSeq" id="WP_166946016.1">
    <property type="nucleotide sequence ID" value="NZ_CP077072.1"/>
</dbReference>
<evidence type="ECO:0000313" key="5">
    <source>
        <dbReference type="Proteomes" id="UP000490980"/>
    </source>
</evidence>
<keyword evidence="3" id="KW-0949">S-adenosyl-L-methionine</keyword>
<dbReference type="InterPro" id="IPR002935">
    <property type="entry name" value="SAM_O-MeTrfase"/>
</dbReference>
<dbReference type="Proteomes" id="UP000490980">
    <property type="component" value="Unassembled WGS sequence"/>
</dbReference>
<dbReference type="PANTHER" id="PTHR43167">
    <property type="entry name" value="PUTATIVE (AFU_ORTHOLOGUE AFUA_6G01830)-RELATED"/>
    <property type="match status" value="1"/>
</dbReference>
<dbReference type="InterPro" id="IPR029063">
    <property type="entry name" value="SAM-dependent_MTases_sf"/>
</dbReference>
<reference evidence="4 5" key="1">
    <citation type="submission" date="2020-03" db="EMBL/GenBank/DDBJ databases">
        <authorList>
            <person name="Lai Q."/>
        </authorList>
    </citation>
    <scope>NUCLEOTIDE SEQUENCE [LARGE SCALE GENOMIC DNA]</scope>
    <source>
        <strain evidence="4 5">CCUG 25036</strain>
    </source>
</reference>